<gene>
    <name evidence="7" type="primary">recR</name>
    <name evidence="9" type="ORF">A3J54_00210</name>
</gene>
<evidence type="ECO:0000259" key="8">
    <source>
        <dbReference type="PROSITE" id="PS50880"/>
    </source>
</evidence>
<proteinExistence type="inferred from homology"/>
<dbReference type="Gene3D" id="1.10.8.420">
    <property type="entry name" value="RecR Domain 1"/>
    <property type="match status" value="1"/>
</dbReference>
<organism evidence="9 10">
    <name type="scientific">Candidatus Ryanbacteria bacterium RIFCSPHIGHO2_02_FULL_45_13b</name>
    <dbReference type="NCBI Taxonomy" id="1802117"/>
    <lineage>
        <taxon>Bacteria</taxon>
        <taxon>Candidatus Ryaniibacteriota</taxon>
    </lineage>
</organism>
<name>A0A1G2GA05_9BACT</name>
<dbReference type="Proteomes" id="UP000176576">
    <property type="component" value="Unassembled WGS sequence"/>
</dbReference>
<evidence type="ECO:0000313" key="9">
    <source>
        <dbReference type="EMBL" id="OGZ46870.1"/>
    </source>
</evidence>
<evidence type="ECO:0000256" key="4">
    <source>
        <dbReference type="ARBA" id="ARBA00022833"/>
    </source>
</evidence>
<dbReference type="Pfam" id="PF21175">
    <property type="entry name" value="RecR_C"/>
    <property type="match status" value="1"/>
</dbReference>
<reference evidence="9 10" key="1">
    <citation type="journal article" date="2016" name="Nat. Commun.">
        <title>Thousands of microbial genomes shed light on interconnected biogeochemical processes in an aquifer system.</title>
        <authorList>
            <person name="Anantharaman K."/>
            <person name="Brown C.T."/>
            <person name="Hug L.A."/>
            <person name="Sharon I."/>
            <person name="Castelle C.J."/>
            <person name="Probst A.J."/>
            <person name="Thomas B.C."/>
            <person name="Singh A."/>
            <person name="Wilkins M.J."/>
            <person name="Karaoz U."/>
            <person name="Brodie E.L."/>
            <person name="Williams K.H."/>
            <person name="Hubbard S.S."/>
            <person name="Banfield J.F."/>
        </authorList>
    </citation>
    <scope>NUCLEOTIDE SEQUENCE [LARGE SCALE GENOMIC DNA]</scope>
</reference>
<dbReference type="InterPro" id="IPR006171">
    <property type="entry name" value="TOPRIM_dom"/>
</dbReference>
<keyword evidence="5 7" id="KW-0233">DNA recombination</keyword>
<comment type="caution">
    <text evidence="7">Lacks conserved residue(s) required for the propagation of feature annotation.</text>
</comment>
<evidence type="ECO:0000256" key="7">
    <source>
        <dbReference type="HAMAP-Rule" id="MF_00017"/>
    </source>
</evidence>
<accession>A0A1G2GA05</accession>
<comment type="function">
    <text evidence="7">May play a role in DNA repair. It seems to be involved in an RecBC-independent recombinational process of DNA repair. It may act with RecF and RecO.</text>
</comment>
<dbReference type="HAMAP" id="MF_00017">
    <property type="entry name" value="RecR"/>
    <property type="match status" value="1"/>
</dbReference>
<dbReference type="NCBIfam" id="TIGR00615">
    <property type="entry name" value="recR"/>
    <property type="match status" value="1"/>
</dbReference>
<protein>
    <recommendedName>
        <fullName evidence="7">Recombination protein RecR</fullName>
    </recommendedName>
</protein>
<dbReference type="InterPro" id="IPR023627">
    <property type="entry name" value="Rcmb_RecR"/>
</dbReference>
<dbReference type="GO" id="GO:0003677">
    <property type="term" value="F:DNA binding"/>
    <property type="evidence" value="ECO:0007669"/>
    <property type="project" value="UniProtKB-UniRule"/>
</dbReference>
<dbReference type="PANTHER" id="PTHR30446">
    <property type="entry name" value="RECOMBINATION PROTEIN RECR"/>
    <property type="match status" value="1"/>
</dbReference>
<dbReference type="Gene3D" id="3.40.1360.10">
    <property type="match status" value="1"/>
</dbReference>
<dbReference type="InterPro" id="IPR000093">
    <property type="entry name" value="DNA_Rcmb_RecR"/>
</dbReference>
<dbReference type="PANTHER" id="PTHR30446:SF0">
    <property type="entry name" value="RECOMBINATION PROTEIN RECR"/>
    <property type="match status" value="1"/>
</dbReference>
<evidence type="ECO:0000256" key="2">
    <source>
        <dbReference type="ARBA" id="ARBA00022763"/>
    </source>
</evidence>
<comment type="caution">
    <text evidence="9">The sequence shown here is derived from an EMBL/GenBank/DDBJ whole genome shotgun (WGS) entry which is preliminary data.</text>
</comment>
<dbReference type="SMART" id="SM00493">
    <property type="entry name" value="TOPRIM"/>
    <property type="match status" value="1"/>
</dbReference>
<keyword evidence="2 7" id="KW-0227">DNA damage</keyword>
<keyword evidence="3 7" id="KW-0863">Zinc-finger</keyword>
<dbReference type="STRING" id="1802117.A3J54_00210"/>
<dbReference type="GO" id="GO:0006281">
    <property type="term" value="P:DNA repair"/>
    <property type="evidence" value="ECO:0007669"/>
    <property type="project" value="UniProtKB-UniRule"/>
</dbReference>
<dbReference type="GO" id="GO:0006310">
    <property type="term" value="P:DNA recombination"/>
    <property type="evidence" value="ECO:0007669"/>
    <property type="project" value="UniProtKB-UniRule"/>
</dbReference>
<keyword evidence="1 7" id="KW-0479">Metal-binding</keyword>
<evidence type="ECO:0000256" key="5">
    <source>
        <dbReference type="ARBA" id="ARBA00023172"/>
    </source>
</evidence>
<dbReference type="Pfam" id="PF13662">
    <property type="entry name" value="Toprim_4"/>
    <property type="match status" value="1"/>
</dbReference>
<evidence type="ECO:0000256" key="3">
    <source>
        <dbReference type="ARBA" id="ARBA00022771"/>
    </source>
</evidence>
<dbReference type="AlphaFoldDB" id="A0A1G2GA05"/>
<dbReference type="CDD" id="cd01025">
    <property type="entry name" value="TOPRIM_recR"/>
    <property type="match status" value="1"/>
</dbReference>
<dbReference type="PROSITE" id="PS50880">
    <property type="entry name" value="TOPRIM"/>
    <property type="match status" value="1"/>
</dbReference>
<dbReference type="GO" id="GO:0008270">
    <property type="term" value="F:zinc ion binding"/>
    <property type="evidence" value="ECO:0007669"/>
    <property type="project" value="UniProtKB-KW"/>
</dbReference>
<dbReference type="InterPro" id="IPR034137">
    <property type="entry name" value="TOPRIM_RecR"/>
</dbReference>
<evidence type="ECO:0000313" key="10">
    <source>
        <dbReference type="Proteomes" id="UP000176576"/>
    </source>
</evidence>
<dbReference type="EMBL" id="MHNN01000005">
    <property type="protein sequence ID" value="OGZ46870.1"/>
    <property type="molecule type" value="Genomic_DNA"/>
</dbReference>
<keyword evidence="4 7" id="KW-0862">Zinc</keyword>
<keyword evidence="6 7" id="KW-0234">DNA repair</keyword>
<evidence type="ECO:0000256" key="1">
    <source>
        <dbReference type="ARBA" id="ARBA00022723"/>
    </source>
</evidence>
<sequence length="202" mass="22778">MAHPKHIQRTTEILGQLPGIGPRQALRLSYVLANKNTAWRKELAQLLESFDAKLSRCELCFRVMEQRGSSYCDICASSSRAKDSILIVEKESDIEQFETHQQFQGTYHVTGGTISPLEKNPGEKLRLRALFERVKTHPARSTMEVIIATSNTLEGNQTAAYIERVLQPLQIKITRLGRGLSTGAEIEYADPLTLEQALKNRR</sequence>
<feature type="domain" description="Toprim" evidence="8">
    <location>
        <begin position="83"/>
        <end position="181"/>
    </location>
</feature>
<evidence type="ECO:0000256" key="6">
    <source>
        <dbReference type="ARBA" id="ARBA00023204"/>
    </source>
</evidence>
<comment type="similarity">
    <text evidence="7">Belongs to the RecR family.</text>
</comment>
<dbReference type="SUPFAM" id="SSF111304">
    <property type="entry name" value="Recombination protein RecR"/>
    <property type="match status" value="1"/>
</dbReference>